<feature type="transmembrane region" description="Helical" evidence="7">
    <location>
        <begin position="20"/>
        <end position="40"/>
    </location>
</feature>
<dbReference type="InterPro" id="IPR051788">
    <property type="entry name" value="MFS_Transporter"/>
</dbReference>
<evidence type="ECO:0000256" key="1">
    <source>
        <dbReference type="ARBA" id="ARBA00004127"/>
    </source>
</evidence>
<evidence type="ECO:0000256" key="6">
    <source>
        <dbReference type="ARBA" id="ARBA00023136"/>
    </source>
</evidence>
<name>A0A517SHY1_9PLAN</name>
<dbReference type="Gene3D" id="1.20.1250.20">
    <property type="entry name" value="MFS general substrate transporter like domains"/>
    <property type="match status" value="1"/>
</dbReference>
<evidence type="ECO:0000256" key="7">
    <source>
        <dbReference type="SAM" id="Phobius"/>
    </source>
</evidence>
<comment type="subcellular location">
    <subcellularLocation>
        <location evidence="1">Endomembrane system</location>
        <topology evidence="1">Multi-pass membrane protein</topology>
    </subcellularLocation>
</comment>
<keyword evidence="5 7" id="KW-1133">Transmembrane helix</keyword>
<dbReference type="Pfam" id="PF07690">
    <property type="entry name" value="MFS_1"/>
    <property type="match status" value="1"/>
</dbReference>
<evidence type="ECO:0000256" key="3">
    <source>
        <dbReference type="ARBA" id="ARBA00022448"/>
    </source>
</evidence>
<feature type="transmembrane region" description="Helical" evidence="7">
    <location>
        <begin position="526"/>
        <end position="543"/>
    </location>
</feature>
<dbReference type="InParanoid" id="A0A517SHY1"/>
<dbReference type="SUPFAM" id="SSF103473">
    <property type="entry name" value="MFS general substrate transporter"/>
    <property type="match status" value="1"/>
</dbReference>
<dbReference type="InterPro" id="IPR036259">
    <property type="entry name" value="MFS_trans_sf"/>
</dbReference>
<feature type="transmembrane region" description="Helical" evidence="7">
    <location>
        <begin position="179"/>
        <end position="196"/>
    </location>
</feature>
<keyword evidence="4 7" id="KW-0812">Transmembrane</keyword>
<protein>
    <submittedName>
        <fullName evidence="9">L-fucose transporter</fullName>
    </submittedName>
</protein>
<feature type="transmembrane region" description="Helical" evidence="7">
    <location>
        <begin position="85"/>
        <end position="103"/>
    </location>
</feature>
<evidence type="ECO:0000256" key="5">
    <source>
        <dbReference type="ARBA" id="ARBA00022989"/>
    </source>
</evidence>
<dbReference type="AlphaFoldDB" id="A0A517SHY1"/>
<dbReference type="Proteomes" id="UP000315700">
    <property type="component" value="Chromosome"/>
</dbReference>
<feature type="transmembrane region" description="Helical" evidence="7">
    <location>
        <begin position="373"/>
        <end position="395"/>
    </location>
</feature>
<feature type="transmembrane region" description="Helical" evidence="7">
    <location>
        <begin position="60"/>
        <end position="78"/>
    </location>
</feature>
<dbReference type="RefSeq" id="WP_197453441.1">
    <property type="nucleotide sequence ID" value="NZ_CP036271.1"/>
</dbReference>
<dbReference type="EMBL" id="CP036271">
    <property type="protein sequence ID" value="QDT55717.1"/>
    <property type="molecule type" value="Genomic_DNA"/>
</dbReference>
<dbReference type="KEGG" id="ccos:Pan44_37630"/>
<sequence length="565" mass="59925">MSQPSQDLGAPAAPNAFRLLWAGFMAIFAAGIGFAIRGGILDNWAREYSLTSTQVGEISGAGFTGFCFGIIIGGIIADRIGYGKLVIAAFLMHIASAGVTFMATPENAYNMLFLGAFIFAIANGTLEAVANPLVATLFPNNRTHYLNILHASWPAGMIIGGACGWVLDDRLELPWKQQFAIFLIPTVIYGLMFLGQRMPKSEAAEKGLKLGDMLKDVGILGGLVVCFLLALFSSSLLTPMLTPANATPEQIASADSMGSNLGYLVGGLLLVAIAFITKFSFGSLLLFVLFVTHAMVGAVELGTDNWIQSITGNILSSSEGKILFVFTSSVMFALRFCAHFIEKKLGLSPVGILLVCAVLACIGLNLTSRVETFGAALLALTVYGIGKTFFWPTMLAVASDRFPRTGAIAISIMGGIGMMSAGLVGAPGLGFLKDKYSAEALAEANKPLYEANKSEKPSRFMRVFEATAIKASSLGDVNNKLDEARKKEVAAGNADPKAALSALSTDERAIFDASIEGDRRTLVTDSLIPATMAAVYLLLMVYFKTLGGYRPLRLEEAQAASTAES</sequence>
<evidence type="ECO:0000256" key="4">
    <source>
        <dbReference type="ARBA" id="ARBA00022692"/>
    </source>
</evidence>
<keyword evidence="10" id="KW-1185">Reference proteome</keyword>
<feature type="transmembrane region" description="Helical" evidence="7">
    <location>
        <begin position="146"/>
        <end position="167"/>
    </location>
</feature>
<evidence type="ECO:0000313" key="9">
    <source>
        <dbReference type="EMBL" id="QDT55717.1"/>
    </source>
</evidence>
<feature type="domain" description="Major facilitator superfamily (MFS) profile" evidence="8">
    <location>
        <begin position="19"/>
        <end position="485"/>
    </location>
</feature>
<organism evidence="9 10">
    <name type="scientific">Caulifigura coniformis</name>
    <dbReference type="NCBI Taxonomy" id="2527983"/>
    <lineage>
        <taxon>Bacteria</taxon>
        <taxon>Pseudomonadati</taxon>
        <taxon>Planctomycetota</taxon>
        <taxon>Planctomycetia</taxon>
        <taxon>Planctomycetales</taxon>
        <taxon>Planctomycetaceae</taxon>
        <taxon>Caulifigura</taxon>
    </lineage>
</organism>
<evidence type="ECO:0000313" key="10">
    <source>
        <dbReference type="Proteomes" id="UP000315700"/>
    </source>
</evidence>
<dbReference type="FunCoup" id="A0A517SHY1">
    <property type="interactions" value="60"/>
</dbReference>
<dbReference type="InterPro" id="IPR011701">
    <property type="entry name" value="MFS"/>
</dbReference>
<dbReference type="PANTHER" id="PTHR23514:SF3">
    <property type="entry name" value="BYPASS OF STOP CODON PROTEIN 6"/>
    <property type="match status" value="1"/>
</dbReference>
<gene>
    <name evidence="9" type="ORF">Pan44_37630</name>
</gene>
<feature type="transmembrane region" description="Helical" evidence="7">
    <location>
        <begin position="109"/>
        <end position="134"/>
    </location>
</feature>
<dbReference type="PANTHER" id="PTHR23514">
    <property type="entry name" value="BYPASS OF STOP CODON PROTEIN 6"/>
    <property type="match status" value="1"/>
</dbReference>
<accession>A0A517SHY1</accession>
<evidence type="ECO:0000259" key="8">
    <source>
        <dbReference type="PROSITE" id="PS50850"/>
    </source>
</evidence>
<keyword evidence="3" id="KW-0813">Transport</keyword>
<feature type="transmembrane region" description="Helical" evidence="7">
    <location>
        <begin position="407"/>
        <end position="426"/>
    </location>
</feature>
<reference evidence="9 10" key="1">
    <citation type="submission" date="2019-02" db="EMBL/GenBank/DDBJ databases">
        <title>Deep-cultivation of Planctomycetes and their phenomic and genomic characterization uncovers novel biology.</title>
        <authorList>
            <person name="Wiegand S."/>
            <person name="Jogler M."/>
            <person name="Boedeker C."/>
            <person name="Pinto D."/>
            <person name="Vollmers J."/>
            <person name="Rivas-Marin E."/>
            <person name="Kohn T."/>
            <person name="Peeters S.H."/>
            <person name="Heuer A."/>
            <person name="Rast P."/>
            <person name="Oberbeckmann S."/>
            <person name="Bunk B."/>
            <person name="Jeske O."/>
            <person name="Meyerdierks A."/>
            <person name="Storesund J.E."/>
            <person name="Kallscheuer N."/>
            <person name="Luecker S."/>
            <person name="Lage O.M."/>
            <person name="Pohl T."/>
            <person name="Merkel B.J."/>
            <person name="Hornburger P."/>
            <person name="Mueller R.-W."/>
            <person name="Bruemmer F."/>
            <person name="Labrenz M."/>
            <person name="Spormann A.M."/>
            <person name="Op den Camp H."/>
            <person name="Overmann J."/>
            <person name="Amann R."/>
            <person name="Jetten M.S.M."/>
            <person name="Mascher T."/>
            <person name="Medema M.H."/>
            <person name="Devos D.P."/>
            <person name="Kaster A.-K."/>
            <person name="Ovreas L."/>
            <person name="Rohde M."/>
            <person name="Galperin M.Y."/>
            <person name="Jogler C."/>
        </authorList>
    </citation>
    <scope>NUCLEOTIDE SEQUENCE [LARGE SCALE GENOMIC DNA]</scope>
    <source>
        <strain evidence="9 10">Pan44</strain>
    </source>
</reference>
<comment type="similarity">
    <text evidence="2">Belongs to the major facilitator superfamily.</text>
</comment>
<dbReference type="GO" id="GO:0012505">
    <property type="term" value="C:endomembrane system"/>
    <property type="evidence" value="ECO:0007669"/>
    <property type="project" value="UniProtKB-SubCell"/>
</dbReference>
<evidence type="ECO:0000256" key="2">
    <source>
        <dbReference type="ARBA" id="ARBA00008335"/>
    </source>
</evidence>
<keyword evidence="6 7" id="KW-0472">Membrane</keyword>
<proteinExistence type="inferred from homology"/>
<feature type="transmembrane region" description="Helical" evidence="7">
    <location>
        <begin position="217"/>
        <end position="237"/>
    </location>
</feature>
<dbReference type="GO" id="GO:0022857">
    <property type="term" value="F:transmembrane transporter activity"/>
    <property type="evidence" value="ECO:0007669"/>
    <property type="project" value="InterPro"/>
</dbReference>
<dbReference type="PROSITE" id="PS50850">
    <property type="entry name" value="MFS"/>
    <property type="match status" value="1"/>
</dbReference>
<feature type="transmembrane region" description="Helical" evidence="7">
    <location>
        <begin position="345"/>
        <end position="367"/>
    </location>
</feature>
<dbReference type="InterPro" id="IPR020846">
    <property type="entry name" value="MFS_dom"/>
</dbReference>
<dbReference type="GO" id="GO:0016020">
    <property type="term" value="C:membrane"/>
    <property type="evidence" value="ECO:0007669"/>
    <property type="project" value="TreeGrafter"/>
</dbReference>